<sequence>MGESKERAEREREREMKRGIEGKDGTKEESSIHTTVTTICHACAFSLGEKVQAFPFFLSHPTLFVVQSRNSRDPWESTWEMDSMGPIVFSTGKQPGLVERLSRVMKRGNTGARMRWDTTRKETNRRPGKENGRSNASCFSKVGCAGERKSTGYCCGSGMICAWMDVRIAERRNWNVIWPRSHQDFILRSPLIVSIVFI</sequence>
<name>A0A6I9WHF5_9HYME</name>
<accession>A0A6I9WHF5</accession>
<dbReference type="OrthoDB" id="10563157at2759"/>
<evidence type="ECO:0000313" key="3">
    <source>
        <dbReference type="RefSeq" id="XP_011638693.1"/>
    </source>
</evidence>
<dbReference type="GeneID" id="105428220"/>
<reference evidence="3" key="1">
    <citation type="submission" date="2025-08" db="UniProtKB">
        <authorList>
            <consortium name="RefSeq"/>
        </authorList>
    </citation>
    <scope>IDENTIFICATION</scope>
</reference>
<gene>
    <name evidence="3" type="primary">LOC105428220</name>
</gene>
<keyword evidence="2" id="KW-1185">Reference proteome</keyword>
<evidence type="ECO:0000256" key="1">
    <source>
        <dbReference type="SAM" id="MobiDB-lite"/>
    </source>
</evidence>
<protein>
    <submittedName>
        <fullName evidence="3">Uncharacterized protein LOC105428220 isoform X1</fullName>
    </submittedName>
</protein>
<dbReference type="AlphaFoldDB" id="A0A6I9WHF5"/>
<dbReference type="Proteomes" id="UP000504615">
    <property type="component" value="Unplaced"/>
</dbReference>
<proteinExistence type="predicted"/>
<evidence type="ECO:0000313" key="2">
    <source>
        <dbReference type="Proteomes" id="UP000504615"/>
    </source>
</evidence>
<feature type="region of interest" description="Disordered" evidence="1">
    <location>
        <begin position="1"/>
        <end position="29"/>
    </location>
</feature>
<dbReference type="KEGG" id="pbar:105428220"/>
<organism evidence="2 3">
    <name type="scientific">Pogonomyrmex barbatus</name>
    <name type="common">red harvester ant</name>
    <dbReference type="NCBI Taxonomy" id="144034"/>
    <lineage>
        <taxon>Eukaryota</taxon>
        <taxon>Metazoa</taxon>
        <taxon>Ecdysozoa</taxon>
        <taxon>Arthropoda</taxon>
        <taxon>Hexapoda</taxon>
        <taxon>Insecta</taxon>
        <taxon>Pterygota</taxon>
        <taxon>Neoptera</taxon>
        <taxon>Endopterygota</taxon>
        <taxon>Hymenoptera</taxon>
        <taxon>Apocrita</taxon>
        <taxon>Aculeata</taxon>
        <taxon>Formicoidea</taxon>
        <taxon>Formicidae</taxon>
        <taxon>Myrmicinae</taxon>
        <taxon>Pogonomyrmex</taxon>
    </lineage>
</organism>
<dbReference type="RefSeq" id="XP_011638693.1">
    <property type="nucleotide sequence ID" value="XM_011640391.2"/>
</dbReference>